<reference evidence="1 2" key="1">
    <citation type="journal article" date="2014" name="Agronomy (Basel)">
        <title>A Draft Genome Sequence for Ensete ventricosum, the Drought-Tolerant Tree Against Hunger.</title>
        <authorList>
            <person name="Harrison J."/>
            <person name="Moore K.A."/>
            <person name="Paszkiewicz K."/>
            <person name="Jones T."/>
            <person name="Grant M."/>
            <person name="Ambacheew D."/>
            <person name="Muzemil S."/>
            <person name="Studholme D.J."/>
        </authorList>
    </citation>
    <scope>NUCLEOTIDE SEQUENCE [LARGE SCALE GENOMIC DNA]</scope>
</reference>
<sequence>MSSPSSAAAVATAKICFNSQCKEPFPDPPPTRRKGWRLRSGEIAELCDRCSFSLSAGALWVYRFSSYLRVS</sequence>
<organism evidence="1 2">
    <name type="scientific">Ensete ventricosum</name>
    <name type="common">Abyssinian banana</name>
    <name type="synonym">Musa ensete</name>
    <dbReference type="NCBI Taxonomy" id="4639"/>
    <lineage>
        <taxon>Eukaryota</taxon>
        <taxon>Viridiplantae</taxon>
        <taxon>Streptophyta</taxon>
        <taxon>Embryophyta</taxon>
        <taxon>Tracheophyta</taxon>
        <taxon>Spermatophyta</taxon>
        <taxon>Magnoliopsida</taxon>
        <taxon>Liliopsida</taxon>
        <taxon>Zingiberales</taxon>
        <taxon>Musaceae</taxon>
        <taxon>Ensete</taxon>
    </lineage>
</organism>
<protein>
    <submittedName>
        <fullName evidence="1">Uncharacterized protein</fullName>
    </submittedName>
</protein>
<gene>
    <name evidence="1" type="ORF">B296_00054032</name>
</gene>
<evidence type="ECO:0000313" key="1">
    <source>
        <dbReference type="EMBL" id="RRT47006.1"/>
    </source>
</evidence>
<dbReference type="EMBL" id="AMZH03014811">
    <property type="protein sequence ID" value="RRT47006.1"/>
    <property type="molecule type" value="Genomic_DNA"/>
</dbReference>
<name>A0A426Y5H9_ENSVE</name>
<evidence type="ECO:0000313" key="2">
    <source>
        <dbReference type="Proteomes" id="UP000287651"/>
    </source>
</evidence>
<dbReference type="AlphaFoldDB" id="A0A426Y5H9"/>
<dbReference type="Proteomes" id="UP000287651">
    <property type="component" value="Unassembled WGS sequence"/>
</dbReference>
<comment type="caution">
    <text evidence="1">The sequence shown here is derived from an EMBL/GenBank/DDBJ whole genome shotgun (WGS) entry which is preliminary data.</text>
</comment>
<accession>A0A426Y5H9</accession>
<proteinExistence type="predicted"/>